<keyword evidence="1" id="KW-0732">Signal</keyword>
<organism evidence="2 3">
    <name type="scientific">Sclerotinia sclerotiorum (strain ATCC 18683 / 1980 / Ss-1)</name>
    <name type="common">White mold</name>
    <name type="synonym">Whetzelinia sclerotiorum</name>
    <dbReference type="NCBI Taxonomy" id="665079"/>
    <lineage>
        <taxon>Eukaryota</taxon>
        <taxon>Fungi</taxon>
        <taxon>Dikarya</taxon>
        <taxon>Ascomycota</taxon>
        <taxon>Pezizomycotina</taxon>
        <taxon>Leotiomycetes</taxon>
        <taxon>Helotiales</taxon>
        <taxon>Sclerotiniaceae</taxon>
        <taxon>Sclerotinia</taxon>
    </lineage>
</organism>
<evidence type="ECO:0000313" key="3">
    <source>
        <dbReference type="Proteomes" id="UP000177798"/>
    </source>
</evidence>
<dbReference type="OMA" id="PFRCKAS"/>
<dbReference type="EMBL" id="CP017815">
    <property type="protein sequence ID" value="APA06769.1"/>
    <property type="molecule type" value="Genomic_DNA"/>
</dbReference>
<dbReference type="VEuPathDB" id="FungiDB:sscle_02g015390"/>
<dbReference type="RefSeq" id="XP_001594810.1">
    <property type="nucleotide sequence ID" value="XM_001594760.1"/>
</dbReference>
<protein>
    <recommendedName>
        <fullName evidence="4">Cyanovirin-N domain-containing protein</fullName>
    </recommendedName>
</protein>
<feature type="signal peptide" evidence="1">
    <location>
        <begin position="1"/>
        <end position="18"/>
    </location>
</feature>
<name>A0A1D9PVY8_SCLS1</name>
<dbReference type="KEGG" id="ssl:SS1G_04618"/>
<reference evidence="3" key="1">
    <citation type="journal article" date="2017" name="Genome Biol. Evol.">
        <title>The complete genome sequence of the phytopathogenic fungus Sclerotinia sclerotiorum reveals insights into the genome architecture of broad host range pathogens.</title>
        <authorList>
            <person name="Derbyshire M."/>
            <person name="Denton-Giles M."/>
            <person name="Hegedus D."/>
            <person name="Seifbarghy S."/>
            <person name="Rollins J."/>
            <person name="van Kan J."/>
            <person name="Seidl M.F."/>
            <person name="Faino L."/>
            <person name="Mbengue M."/>
            <person name="Navaud O."/>
            <person name="Raffaele S."/>
            <person name="Hammond-Kosack K."/>
            <person name="Heard S."/>
            <person name="Oliver R."/>
        </authorList>
    </citation>
    <scope>NUCLEOTIDE SEQUENCE [LARGE SCALE GENOMIC DNA]</scope>
    <source>
        <strain evidence="3">ATCC 18683 / 1980 / Ss-1</strain>
    </source>
</reference>
<gene>
    <name evidence="2" type="ORF">sscle_02g015390</name>
</gene>
<dbReference type="Proteomes" id="UP000177798">
    <property type="component" value="Chromosome 2"/>
</dbReference>
<feature type="chain" id="PRO_5010550424" description="Cyanovirin-N domain-containing protein" evidence="1">
    <location>
        <begin position="19"/>
        <end position="155"/>
    </location>
</feature>
<evidence type="ECO:0008006" key="4">
    <source>
        <dbReference type="Google" id="ProtNLM"/>
    </source>
</evidence>
<dbReference type="AlphaFoldDB" id="A0A1D9PVY8"/>
<accession>A0A1D9PVY8</accession>
<evidence type="ECO:0000256" key="1">
    <source>
        <dbReference type="SAM" id="SignalP"/>
    </source>
</evidence>
<sequence>MQLTNYLPLLALLTPALSAPALVSTRPTPLLPMCTQQLNPQTCTLNWNTNTMAVNNDLSNINNLVAYARATIYSNTCVLIGGITNELVQNVYVDAVGWDQSLVLQNVFDETRGFKVPRWVFGGKQYSVDDCACFEGPLLGEPKDTHVCQCRFQCA</sequence>
<evidence type="ECO:0000313" key="2">
    <source>
        <dbReference type="EMBL" id="APA06769.1"/>
    </source>
</evidence>
<dbReference type="OrthoDB" id="3505828at2759"/>
<proteinExistence type="predicted"/>